<name>A0AA38I3I3_9CUCU</name>
<comment type="caution">
    <text evidence="1">The sequence shown here is derived from an EMBL/GenBank/DDBJ whole genome shotgun (WGS) entry which is preliminary data.</text>
</comment>
<dbReference type="AlphaFoldDB" id="A0AA38I3I3"/>
<gene>
    <name evidence="1" type="ORF">Zmor_020296</name>
</gene>
<dbReference type="EMBL" id="JALNTZ010000006">
    <property type="protein sequence ID" value="KAJ3648497.1"/>
    <property type="molecule type" value="Genomic_DNA"/>
</dbReference>
<protein>
    <submittedName>
        <fullName evidence="1">Uncharacterized protein</fullName>
    </submittedName>
</protein>
<keyword evidence="2" id="KW-1185">Reference proteome</keyword>
<sequence>MFGGLVKSILMYLAEWGFDEYKEIEEKQERYLKSVLGLDSGTPGLIVRGIKKRKAVVAARKAVRYEDKMNKREECKILKECWKEKGNLGRN</sequence>
<evidence type="ECO:0000313" key="1">
    <source>
        <dbReference type="EMBL" id="KAJ3648497.1"/>
    </source>
</evidence>
<reference evidence="1" key="1">
    <citation type="journal article" date="2023" name="G3 (Bethesda)">
        <title>Whole genome assemblies of Zophobas morio and Tenebrio molitor.</title>
        <authorList>
            <person name="Kaur S."/>
            <person name="Stinson S.A."/>
            <person name="diCenzo G.C."/>
        </authorList>
    </citation>
    <scope>NUCLEOTIDE SEQUENCE</scope>
    <source>
        <strain evidence="1">QUZm001</strain>
    </source>
</reference>
<organism evidence="1 2">
    <name type="scientific">Zophobas morio</name>
    <dbReference type="NCBI Taxonomy" id="2755281"/>
    <lineage>
        <taxon>Eukaryota</taxon>
        <taxon>Metazoa</taxon>
        <taxon>Ecdysozoa</taxon>
        <taxon>Arthropoda</taxon>
        <taxon>Hexapoda</taxon>
        <taxon>Insecta</taxon>
        <taxon>Pterygota</taxon>
        <taxon>Neoptera</taxon>
        <taxon>Endopterygota</taxon>
        <taxon>Coleoptera</taxon>
        <taxon>Polyphaga</taxon>
        <taxon>Cucujiformia</taxon>
        <taxon>Tenebrionidae</taxon>
        <taxon>Zophobas</taxon>
    </lineage>
</organism>
<evidence type="ECO:0000313" key="2">
    <source>
        <dbReference type="Proteomes" id="UP001168821"/>
    </source>
</evidence>
<proteinExistence type="predicted"/>
<accession>A0AA38I3I3</accession>
<dbReference type="Proteomes" id="UP001168821">
    <property type="component" value="Unassembled WGS sequence"/>
</dbReference>